<accession>A0ABX8CDQ1</accession>
<feature type="transmembrane region" description="Helical" evidence="3">
    <location>
        <begin position="66"/>
        <end position="89"/>
    </location>
</feature>
<keyword evidence="3" id="KW-1133">Transmembrane helix</keyword>
<evidence type="ECO:0000313" key="5">
    <source>
        <dbReference type="Proteomes" id="UP000680625"/>
    </source>
</evidence>
<dbReference type="EMBL" id="CP060791">
    <property type="protein sequence ID" value="QVE49140.1"/>
    <property type="molecule type" value="Genomic_DNA"/>
</dbReference>
<feature type="compositionally biased region" description="Low complexity" evidence="2">
    <location>
        <begin position="983"/>
        <end position="997"/>
    </location>
</feature>
<keyword evidence="1" id="KW-0175">Coiled coil</keyword>
<feature type="coiled-coil region" evidence="1">
    <location>
        <begin position="525"/>
        <end position="559"/>
    </location>
</feature>
<feature type="coiled-coil region" evidence="1">
    <location>
        <begin position="1441"/>
        <end position="1475"/>
    </location>
</feature>
<evidence type="ECO:0000256" key="3">
    <source>
        <dbReference type="SAM" id="Phobius"/>
    </source>
</evidence>
<keyword evidence="3" id="KW-0812">Transmembrane</keyword>
<feature type="coiled-coil region" evidence="1">
    <location>
        <begin position="1053"/>
        <end position="1080"/>
    </location>
</feature>
<dbReference type="RefSeq" id="WP_213241101.1">
    <property type="nucleotide sequence ID" value="NZ_CP060791.1"/>
</dbReference>
<name>A0ABX8CDQ1_9CHLA</name>
<dbReference type="Proteomes" id="UP000680625">
    <property type="component" value="Chromosome"/>
</dbReference>
<proteinExistence type="predicted"/>
<keyword evidence="5" id="KW-1185">Reference proteome</keyword>
<protein>
    <recommendedName>
        <fullName evidence="6">Transmembrane protein</fullName>
    </recommendedName>
</protein>
<sequence>MSIFLANGDTNQTPQELSSSPPPPPSPLSPEATGLRASLTTQQALLDTVEGEISSMDQTDLKKMRLYKIALVILTVIGMAILFVIPVAMVFNVSMWIPIVITLGVSLVSAAVTNKLRSRCEEIRLKYRSLQVYRRHLFSKHPDLKSSTLSKYHVELPKGGSLKEKLLAQLRPDMHQNSFDGGASLDQNIGLSGEINSRYQCEALLGVDNVNDAAWQKRLTDVLNAKVELLKNNSAYAALRGLSNSALQETGVDLPSLLPGMDFIDLAKSLMSICGFGNRVGLEIRQSIDQYERTYLHSKTLSSWLYDVSPATRLYLSQERQTIDVTLDMFSKLQNHVNKVHLADWVVHFENWKTDVCTLAGNPADPDLHKKIIAGANKLNIHEGIDKPRQAMVRNILIQLEAIITEHQSENLANVNRMKVDLEASIETEFKKMCKSLGNKHANPSDLLNKVEREFIGYLASLGNLSPLFDKIYKCIQLGKFVRMDMEKAIQRHPDNQRIRILSSIDQLLNLVNRDSWGAVSTKSIEEILKEKHRIKQDLEKARQKVEQWSEKYNNFKSYKMTRVLMNDFSESYSTIESEIDKLWKTHHRASDVRGFIDGCRNFLDTTYGALGGSQNLPTKEEITAWSEEFKTLINELDSIIPDIQAVGQRIQTEGTSGNSMLLQAITSKESSLKAASKKKAAELTAAIKGQYPGSQESITTLLDDGINQIQALLGGMGDLEQSLNDPDNIAVEEVIRASNHLFSVMHSPKSTKLGDLEKLLSARSEGIASASAMEQREAAESTMQTVRDAQKVGKSFWETRNKDLDSFLKQVQKIASKWNMGQSIVMFVSGLILLIVSLSLLSLQMVWLPVGISAVALVLQIIPMFFNHMIEKKTFDVRATSLAKDMLPSTKILTSEFDNPDVQRLSQIQDILQLEGYEQAWARGIIKDLDGSPIDKKDDFKKSIKELKNSSKSLDKSIKKRFGTTDLQSIIHRKKSATEVPQEAQSDASSQQEQDSVINRVVAKSSDSTREASIAARQHRLDQITVDISRIEEEENKIVDYRLRYNVEMTRYEQQSAYRNQLQKQFEEAKAQFPVLEKNLVESQGIVDMFTQALSQVPAAQTNPQEINSKLDVLTQLMFKIHNSNTSANDVREAKKLFDNLVQEAADRGNLQDLQDALEVSACLGNNDVRLDQTRRDQLSRFQLARAASLPGENVGSQRPRFMSQRSVVGEQELEVRKRALDFLGVSYISPFLEFSSSTIYGKGSSMAQDALGELRLLKMKMDSGDEISSEEYKKAKRLLSSYLDLERQLSPLAYGTLLGDENFIKSAQMMREKQSLQEIVGINITVGRHDLCSLALKRIDNWINKKVEKTENKSLISSVLEGIRAYDSSSSSDSQEKLRDLYGELVKLPKHILMRIIKNFKVQALLTTQKIQNVKEIQKQLIKVSSVVEEKDKMFVQSRADWEDELRNLSQILQDLQKRKQQLIQEKVSLRDRLFSDEIDN</sequence>
<gene>
    <name evidence="4" type="ORF">H9Q19_00250</name>
</gene>
<evidence type="ECO:0000256" key="1">
    <source>
        <dbReference type="SAM" id="Coils"/>
    </source>
</evidence>
<feature type="region of interest" description="Disordered" evidence="2">
    <location>
        <begin position="1"/>
        <end position="33"/>
    </location>
</feature>
<organism evidence="4 5">
    <name type="scientific">Chlamydia crocodili</name>
    <dbReference type="NCBI Taxonomy" id="2766982"/>
    <lineage>
        <taxon>Bacteria</taxon>
        <taxon>Pseudomonadati</taxon>
        <taxon>Chlamydiota</taxon>
        <taxon>Chlamydiia</taxon>
        <taxon>Chlamydiales</taxon>
        <taxon>Chlamydiaceae</taxon>
        <taxon>Chlamydia/Chlamydophila group</taxon>
        <taxon>Chlamydia</taxon>
    </lineage>
</organism>
<keyword evidence="3" id="KW-0472">Membrane</keyword>
<dbReference type="GeneID" id="301704018"/>
<evidence type="ECO:0000313" key="4">
    <source>
        <dbReference type="EMBL" id="QVE49140.1"/>
    </source>
</evidence>
<evidence type="ECO:0000256" key="2">
    <source>
        <dbReference type="SAM" id="MobiDB-lite"/>
    </source>
</evidence>
<evidence type="ECO:0008006" key="6">
    <source>
        <dbReference type="Google" id="ProtNLM"/>
    </source>
</evidence>
<feature type="transmembrane region" description="Helical" evidence="3">
    <location>
        <begin position="824"/>
        <end position="842"/>
    </location>
</feature>
<feature type="region of interest" description="Disordered" evidence="2">
    <location>
        <begin position="974"/>
        <end position="997"/>
    </location>
</feature>
<reference evidence="4 5" key="1">
    <citation type="submission" date="2020-08" db="EMBL/GenBank/DDBJ databases">
        <title>Isolation and characterization of novel Chlamydia from Siamese crocodiles (Crocodylus siamensis).</title>
        <authorList>
            <person name="Sariya L."/>
        </authorList>
    </citation>
    <scope>NUCLEOTIDE SEQUENCE [LARGE SCALE GENOMIC DNA]</scope>
    <source>
        <strain evidence="4 5">No. 12</strain>
    </source>
</reference>
<feature type="transmembrane region" description="Helical" evidence="3">
    <location>
        <begin position="848"/>
        <end position="867"/>
    </location>
</feature>